<feature type="region of interest" description="Disordered" evidence="2">
    <location>
        <begin position="1"/>
        <end position="28"/>
    </location>
</feature>
<name>A0A9P0MQK0_NEZVI</name>
<evidence type="ECO:0000256" key="1">
    <source>
        <dbReference type="PROSITE-ProRule" id="PRU00042"/>
    </source>
</evidence>
<gene>
    <name evidence="4" type="ORF">NEZAVI_LOCUS8586</name>
</gene>
<protein>
    <recommendedName>
        <fullName evidence="3">C2H2-type domain-containing protein</fullName>
    </recommendedName>
</protein>
<evidence type="ECO:0000313" key="5">
    <source>
        <dbReference type="Proteomes" id="UP001152798"/>
    </source>
</evidence>
<keyword evidence="1" id="KW-0862">Zinc</keyword>
<dbReference type="PROSITE" id="PS50157">
    <property type="entry name" value="ZINC_FINGER_C2H2_2"/>
    <property type="match status" value="1"/>
</dbReference>
<proteinExistence type="predicted"/>
<accession>A0A9P0MQK0</accession>
<dbReference type="AlphaFoldDB" id="A0A9P0MQK0"/>
<evidence type="ECO:0000259" key="3">
    <source>
        <dbReference type="PROSITE" id="PS50157"/>
    </source>
</evidence>
<dbReference type="OrthoDB" id="654211at2759"/>
<dbReference type="SMART" id="SM00355">
    <property type="entry name" value="ZnF_C2H2"/>
    <property type="match status" value="2"/>
</dbReference>
<sequence>MDPSEPPSLRRRANRDEDPLGLRTPSDAVDGRITAPITYVCRFCERIFSGLEDVSEHMEAHDRRKSFEMVRAKVHGRQRGHSCHICDLSLASMRGVRKHMAVHRIKDVQSAKSEGKPRDYVENGT</sequence>
<dbReference type="InterPro" id="IPR013087">
    <property type="entry name" value="Znf_C2H2_type"/>
</dbReference>
<dbReference type="EMBL" id="OV725080">
    <property type="protein sequence ID" value="CAH1399057.1"/>
    <property type="molecule type" value="Genomic_DNA"/>
</dbReference>
<dbReference type="Proteomes" id="UP001152798">
    <property type="component" value="Chromosome 4"/>
</dbReference>
<evidence type="ECO:0000256" key="2">
    <source>
        <dbReference type="SAM" id="MobiDB-lite"/>
    </source>
</evidence>
<feature type="domain" description="C2H2-type" evidence="3">
    <location>
        <begin position="39"/>
        <end position="66"/>
    </location>
</feature>
<dbReference type="Gene3D" id="3.30.160.60">
    <property type="entry name" value="Classic Zinc Finger"/>
    <property type="match status" value="1"/>
</dbReference>
<organism evidence="4 5">
    <name type="scientific">Nezara viridula</name>
    <name type="common">Southern green stink bug</name>
    <name type="synonym">Cimex viridulus</name>
    <dbReference type="NCBI Taxonomy" id="85310"/>
    <lineage>
        <taxon>Eukaryota</taxon>
        <taxon>Metazoa</taxon>
        <taxon>Ecdysozoa</taxon>
        <taxon>Arthropoda</taxon>
        <taxon>Hexapoda</taxon>
        <taxon>Insecta</taxon>
        <taxon>Pterygota</taxon>
        <taxon>Neoptera</taxon>
        <taxon>Paraneoptera</taxon>
        <taxon>Hemiptera</taxon>
        <taxon>Heteroptera</taxon>
        <taxon>Panheteroptera</taxon>
        <taxon>Pentatomomorpha</taxon>
        <taxon>Pentatomoidea</taxon>
        <taxon>Pentatomidae</taxon>
        <taxon>Pentatominae</taxon>
        <taxon>Nezara</taxon>
    </lineage>
</organism>
<reference evidence="4" key="1">
    <citation type="submission" date="2022-01" db="EMBL/GenBank/DDBJ databases">
        <authorList>
            <person name="King R."/>
        </authorList>
    </citation>
    <scope>NUCLEOTIDE SEQUENCE</scope>
</reference>
<dbReference type="GO" id="GO:0008270">
    <property type="term" value="F:zinc ion binding"/>
    <property type="evidence" value="ECO:0007669"/>
    <property type="project" value="UniProtKB-KW"/>
</dbReference>
<keyword evidence="5" id="KW-1185">Reference proteome</keyword>
<keyword evidence="1" id="KW-0479">Metal-binding</keyword>
<evidence type="ECO:0000313" key="4">
    <source>
        <dbReference type="EMBL" id="CAH1399057.1"/>
    </source>
</evidence>
<keyword evidence="1" id="KW-0863">Zinc-finger</keyword>
<dbReference type="PROSITE" id="PS00028">
    <property type="entry name" value="ZINC_FINGER_C2H2_1"/>
    <property type="match status" value="2"/>
</dbReference>